<feature type="domain" description="PilZ" evidence="1">
    <location>
        <begin position="5"/>
        <end position="107"/>
    </location>
</feature>
<sequence length="114" mass="12599">MNEYRRSRRRSAAHPIAVRDAMTGEEVGRIGNLSESGLLLIGGAPLTEDALYQFRFTLEVGDVRRTLEVGAHQLWSDSASTPGQFWVGFRFIDIAPDAVAHVRAWIDAPGGQYV</sequence>
<dbReference type="SUPFAM" id="SSF141371">
    <property type="entry name" value="PilZ domain-like"/>
    <property type="match status" value="1"/>
</dbReference>
<name>A0ABV9NLL9_9GAMM</name>
<dbReference type="Gene3D" id="2.40.10.220">
    <property type="entry name" value="predicted glycosyltransferase like domains"/>
    <property type="match status" value="1"/>
</dbReference>
<dbReference type="EMBL" id="JBHSGG010000020">
    <property type="protein sequence ID" value="MFC4728003.1"/>
    <property type="molecule type" value="Genomic_DNA"/>
</dbReference>
<dbReference type="Proteomes" id="UP001595892">
    <property type="component" value="Unassembled WGS sequence"/>
</dbReference>
<evidence type="ECO:0000259" key="1">
    <source>
        <dbReference type="Pfam" id="PF07238"/>
    </source>
</evidence>
<dbReference type="Pfam" id="PF07238">
    <property type="entry name" value="PilZ"/>
    <property type="match status" value="1"/>
</dbReference>
<comment type="caution">
    <text evidence="2">The sequence shown here is derived from an EMBL/GenBank/DDBJ whole genome shotgun (WGS) entry which is preliminary data.</text>
</comment>
<gene>
    <name evidence="2" type="ORF">ACFO3Q_07470</name>
</gene>
<dbReference type="RefSeq" id="WP_377004022.1">
    <property type="nucleotide sequence ID" value="NZ_JBHSGG010000020.1"/>
</dbReference>
<reference evidence="3" key="1">
    <citation type="journal article" date="2019" name="Int. J. Syst. Evol. Microbiol.">
        <title>The Global Catalogue of Microorganisms (GCM) 10K type strain sequencing project: providing services to taxonomists for standard genome sequencing and annotation.</title>
        <authorList>
            <consortium name="The Broad Institute Genomics Platform"/>
            <consortium name="The Broad Institute Genome Sequencing Center for Infectious Disease"/>
            <person name="Wu L."/>
            <person name="Ma J."/>
        </authorList>
    </citation>
    <scope>NUCLEOTIDE SEQUENCE [LARGE SCALE GENOMIC DNA]</scope>
    <source>
        <strain evidence="3">CGMCC 1.13574</strain>
    </source>
</reference>
<dbReference type="InterPro" id="IPR009875">
    <property type="entry name" value="PilZ_domain"/>
</dbReference>
<evidence type="ECO:0000313" key="3">
    <source>
        <dbReference type="Proteomes" id="UP001595892"/>
    </source>
</evidence>
<evidence type="ECO:0000313" key="2">
    <source>
        <dbReference type="EMBL" id="MFC4728003.1"/>
    </source>
</evidence>
<accession>A0ABV9NLL9</accession>
<organism evidence="2 3">
    <name type="scientific">Coralloluteibacterium thermophilum</name>
    <dbReference type="NCBI Taxonomy" id="2707049"/>
    <lineage>
        <taxon>Bacteria</taxon>
        <taxon>Pseudomonadati</taxon>
        <taxon>Pseudomonadota</taxon>
        <taxon>Gammaproteobacteria</taxon>
        <taxon>Lysobacterales</taxon>
        <taxon>Lysobacteraceae</taxon>
        <taxon>Coralloluteibacterium</taxon>
    </lineage>
</organism>
<protein>
    <submittedName>
        <fullName evidence="2">PilZ domain-containing protein</fullName>
    </submittedName>
</protein>
<proteinExistence type="predicted"/>
<keyword evidence="3" id="KW-1185">Reference proteome</keyword>